<dbReference type="InterPro" id="IPR044862">
    <property type="entry name" value="Pro_4_hyd_alph_FE2OG_OXY"/>
</dbReference>
<evidence type="ECO:0000256" key="3">
    <source>
        <dbReference type="ARBA" id="ARBA00022964"/>
    </source>
</evidence>
<dbReference type="Pfam" id="PF13640">
    <property type="entry name" value="2OG-FeII_Oxy_3"/>
    <property type="match status" value="1"/>
</dbReference>
<evidence type="ECO:0000259" key="6">
    <source>
        <dbReference type="SMART" id="SM00702"/>
    </source>
</evidence>
<dbReference type="GO" id="GO:0031418">
    <property type="term" value="F:L-ascorbic acid binding"/>
    <property type="evidence" value="ECO:0007669"/>
    <property type="project" value="InterPro"/>
</dbReference>
<gene>
    <name evidence="7" type="ORF">MNBD_GAMMA12-2817</name>
</gene>
<protein>
    <submittedName>
        <fullName evidence="7">2OG-Fe(II) oxygenase</fullName>
    </submittedName>
</protein>
<dbReference type="GO" id="GO:0051213">
    <property type="term" value="F:dioxygenase activity"/>
    <property type="evidence" value="ECO:0007669"/>
    <property type="project" value="UniProtKB-KW"/>
</dbReference>
<sequence length="205" mass="23843">MQDINKPINTKVDPYKVNEVKENSFIFEISNALPPEICEEMVNRFEHFKDDQYQGRVGQLATEDNSIKRSTDLVVSGKEHWKEIDSFLFRSLALAMREVAKTFPYFKGGFKDMGYAIQRTEVGEYYHWHIDGGSHDFSQRQLVAIWYLNDVKGPGGETEFSFQNVKIKPEQGKLLLFPPFWTHEHRGVELQQGLKYIATTWVVFA</sequence>
<dbReference type="PANTHER" id="PTHR10869">
    <property type="entry name" value="PROLYL 4-HYDROXYLASE ALPHA SUBUNIT"/>
    <property type="match status" value="1"/>
</dbReference>
<name>A0A3B0ZJD6_9ZZZZ</name>
<dbReference type="Gene3D" id="2.60.120.620">
    <property type="entry name" value="q2cbj1_9rhob like domain"/>
    <property type="match status" value="1"/>
</dbReference>
<keyword evidence="5" id="KW-0408">Iron</keyword>
<evidence type="ECO:0000256" key="4">
    <source>
        <dbReference type="ARBA" id="ARBA00023002"/>
    </source>
</evidence>
<dbReference type="PANTHER" id="PTHR10869:SF246">
    <property type="entry name" value="TRANSMEMBRANE PROLYL 4-HYDROXYLASE"/>
    <property type="match status" value="1"/>
</dbReference>
<dbReference type="GO" id="GO:0005506">
    <property type="term" value="F:iron ion binding"/>
    <property type="evidence" value="ECO:0007669"/>
    <property type="project" value="InterPro"/>
</dbReference>
<evidence type="ECO:0000256" key="5">
    <source>
        <dbReference type="ARBA" id="ARBA00023004"/>
    </source>
</evidence>
<comment type="cofactor">
    <cofactor evidence="1">
        <name>L-ascorbate</name>
        <dbReference type="ChEBI" id="CHEBI:38290"/>
    </cofactor>
</comment>
<reference evidence="7" key="1">
    <citation type="submission" date="2018-06" db="EMBL/GenBank/DDBJ databases">
        <authorList>
            <person name="Zhirakovskaya E."/>
        </authorList>
    </citation>
    <scope>NUCLEOTIDE SEQUENCE</scope>
</reference>
<dbReference type="GO" id="GO:0016705">
    <property type="term" value="F:oxidoreductase activity, acting on paired donors, with incorporation or reduction of molecular oxygen"/>
    <property type="evidence" value="ECO:0007669"/>
    <property type="project" value="InterPro"/>
</dbReference>
<evidence type="ECO:0000256" key="2">
    <source>
        <dbReference type="ARBA" id="ARBA00022723"/>
    </source>
</evidence>
<dbReference type="EMBL" id="UOFL01000217">
    <property type="protein sequence ID" value="VAW81424.1"/>
    <property type="molecule type" value="Genomic_DNA"/>
</dbReference>
<dbReference type="SMART" id="SM00702">
    <property type="entry name" value="P4Hc"/>
    <property type="match status" value="1"/>
</dbReference>
<proteinExistence type="predicted"/>
<evidence type="ECO:0000313" key="7">
    <source>
        <dbReference type="EMBL" id="VAW81424.1"/>
    </source>
</evidence>
<dbReference type="InterPro" id="IPR045054">
    <property type="entry name" value="P4HA-like"/>
</dbReference>
<keyword evidence="4" id="KW-0560">Oxidoreductase</keyword>
<evidence type="ECO:0000256" key="1">
    <source>
        <dbReference type="ARBA" id="ARBA00001961"/>
    </source>
</evidence>
<feature type="domain" description="Prolyl 4-hydroxylase alpha subunit" evidence="6">
    <location>
        <begin position="24"/>
        <end position="203"/>
    </location>
</feature>
<dbReference type="InterPro" id="IPR006620">
    <property type="entry name" value="Pro_4_hyd_alph"/>
</dbReference>
<dbReference type="AlphaFoldDB" id="A0A3B0ZJD6"/>
<keyword evidence="2" id="KW-0479">Metal-binding</keyword>
<accession>A0A3B0ZJD6</accession>
<keyword evidence="3" id="KW-0223">Dioxygenase</keyword>
<organism evidence="7">
    <name type="scientific">hydrothermal vent metagenome</name>
    <dbReference type="NCBI Taxonomy" id="652676"/>
    <lineage>
        <taxon>unclassified sequences</taxon>
        <taxon>metagenomes</taxon>
        <taxon>ecological metagenomes</taxon>
    </lineage>
</organism>